<proteinExistence type="predicted"/>
<dbReference type="EMBL" id="MN740642">
    <property type="protein sequence ID" value="QHS79372.1"/>
    <property type="molecule type" value="Genomic_DNA"/>
</dbReference>
<organism evidence="1">
    <name type="scientific">viral metagenome</name>
    <dbReference type="NCBI Taxonomy" id="1070528"/>
    <lineage>
        <taxon>unclassified sequences</taxon>
        <taxon>metagenomes</taxon>
        <taxon>organismal metagenomes</taxon>
    </lineage>
</organism>
<reference evidence="1" key="1">
    <citation type="journal article" date="2020" name="Nature">
        <title>Giant virus diversity and host interactions through global metagenomics.</title>
        <authorList>
            <person name="Schulz F."/>
            <person name="Roux S."/>
            <person name="Paez-Espino D."/>
            <person name="Jungbluth S."/>
            <person name="Walsh D.A."/>
            <person name="Denef V.J."/>
            <person name="McMahon K.D."/>
            <person name="Konstantinidis K.T."/>
            <person name="Eloe-Fadrosh E.A."/>
            <person name="Kyrpides N.C."/>
            <person name="Woyke T."/>
        </authorList>
    </citation>
    <scope>NUCLEOTIDE SEQUENCE</scope>
    <source>
        <strain evidence="1">GVMAG-S-1035237-23</strain>
    </source>
</reference>
<protein>
    <submittedName>
        <fullName evidence="1">Uncharacterized protein</fullName>
    </submittedName>
</protein>
<dbReference type="AlphaFoldDB" id="A0A6C0AI17"/>
<accession>A0A6C0AI17</accession>
<name>A0A6C0AI17_9ZZZZ</name>
<evidence type="ECO:0000313" key="1">
    <source>
        <dbReference type="EMBL" id="QHS79372.1"/>
    </source>
</evidence>
<sequence>MLYVCTNILQFREFLQMFKETHGMKHLLDLSKVSSSKLADESISAVGHHTNCAVFLGYLEPGWMLDPTHQVIIRRLIRSFPVAMVTKYVDSIPFSWKNETHSIYTRLPLNSHGRPETVYDGCAVHHEPKV</sequence>